<evidence type="ECO:0000313" key="3">
    <source>
        <dbReference type="EMBL" id="CAG5155505.1"/>
    </source>
</evidence>
<organism evidence="3 4">
    <name type="scientific">Alternaria atra</name>
    <dbReference type="NCBI Taxonomy" id="119953"/>
    <lineage>
        <taxon>Eukaryota</taxon>
        <taxon>Fungi</taxon>
        <taxon>Dikarya</taxon>
        <taxon>Ascomycota</taxon>
        <taxon>Pezizomycotina</taxon>
        <taxon>Dothideomycetes</taxon>
        <taxon>Pleosporomycetidae</taxon>
        <taxon>Pleosporales</taxon>
        <taxon>Pleosporineae</taxon>
        <taxon>Pleosporaceae</taxon>
        <taxon>Alternaria</taxon>
        <taxon>Alternaria sect. Ulocladioides</taxon>
    </lineage>
</organism>
<comment type="similarity">
    <text evidence="1">Belongs to the zinc-containing alcohol dehydrogenase family.</text>
</comment>
<dbReference type="OrthoDB" id="10257049at2759"/>
<dbReference type="PANTHER" id="PTHR45348:SF7">
    <property type="entry name" value="ZINC BINDING OXIDOREDUCTASE, PUTATIVE-RELATED"/>
    <property type="match status" value="1"/>
</dbReference>
<keyword evidence="4" id="KW-1185">Reference proteome</keyword>
<evidence type="ECO:0000313" key="4">
    <source>
        <dbReference type="Proteomes" id="UP000676310"/>
    </source>
</evidence>
<dbReference type="SUPFAM" id="SSF50129">
    <property type="entry name" value="GroES-like"/>
    <property type="match status" value="1"/>
</dbReference>
<reference evidence="3" key="1">
    <citation type="submission" date="2021-05" db="EMBL/GenBank/DDBJ databases">
        <authorList>
            <person name="Stam R."/>
        </authorList>
    </citation>
    <scope>NUCLEOTIDE SEQUENCE</scope>
    <source>
        <strain evidence="3">CS162</strain>
    </source>
</reference>
<dbReference type="GeneID" id="67015278"/>
<dbReference type="Gene3D" id="3.40.50.720">
    <property type="entry name" value="NAD(P)-binding Rossmann-like Domain"/>
    <property type="match status" value="1"/>
</dbReference>
<proteinExistence type="inferred from homology"/>
<dbReference type="InterPro" id="IPR047122">
    <property type="entry name" value="Trans-enoyl_RdTase-like"/>
</dbReference>
<dbReference type="InterPro" id="IPR011032">
    <property type="entry name" value="GroES-like_sf"/>
</dbReference>
<dbReference type="Gene3D" id="3.90.180.10">
    <property type="entry name" value="Medium-chain alcohol dehydrogenases, catalytic domain"/>
    <property type="match status" value="1"/>
</dbReference>
<protein>
    <recommendedName>
        <fullName evidence="5">Enoyl reductase (ER) domain-containing protein</fullName>
    </recommendedName>
</protein>
<name>A0A8J2I749_9PLEO</name>
<dbReference type="RefSeq" id="XP_043167237.1">
    <property type="nucleotide sequence ID" value="XM_043311302.1"/>
</dbReference>
<dbReference type="GO" id="GO:0016651">
    <property type="term" value="F:oxidoreductase activity, acting on NAD(P)H"/>
    <property type="evidence" value="ECO:0007669"/>
    <property type="project" value="InterPro"/>
</dbReference>
<dbReference type="SUPFAM" id="SSF51735">
    <property type="entry name" value="NAD(P)-binding Rossmann-fold domains"/>
    <property type="match status" value="1"/>
</dbReference>
<dbReference type="InterPro" id="IPR036291">
    <property type="entry name" value="NAD(P)-bd_dom_sf"/>
</dbReference>
<evidence type="ECO:0008006" key="5">
    <source>
        <dbReference type="Google" id="ProtNLM"/>
    </source>
</evidence>
<comment type="caution">
    <text evidence="3">The sequence shown here is derived from an EMBL/GenBank/DDBJ whole genome shotgun (WGS) entry which is preliminary data.</text>
</comment>
<dbReference type="AlphaFoldDB" id="A0A8J2I749"/>
<keyword evidence="2" id="KW-0560">Oxidoreductase</keyword>
<evidence type="ECO:0000256" key="1">
    <source>
        <dbReference type="ARBA" id="ARBA00008072"/>
    </source>
</evidence>
<gene>
    <name evidence="3" type="ORF">ALTATR162_LOCUS3694</name>
</gene>
<accession>A0A8J2I749</accession>
<evidence type="ECO:0000256" key="2">
    <source>
        <dbReference type="ARBA" id="ARBA00023002"/>
    </source>
</evidence>
<dbReference type="Proteomes" id="UP000676310">
    <property type="component" value="Unassembled WGS sequence"/>
</dbReference>
<sequence length="337" mass="36036">MASASNKVLYVDEGGSFQIRNDVKHEEIAAGKLIIELGICSTVIGYDFCGTVLSVSTGSHFKKGSFVAGCTPSGIGRPLKYGAYQSRLACPDDMVFEVPRNLPESHAAALTTVVMTAADAVFKLFQFPLPTAPAAYTRPVLVWGASSSVGFSAAQFLCANGCQNILVSASSARYELLKSIGATLVFDYASSTVVSNILATVEAIGQGPISHALDAVRTPSSADLVVQSVKNLAAMLTSVTKFDGGFRMPVACTKDGWHIQPPGVPHVIDLPARPEDHWRGYKALQWVVENYGSRFELPKVEVFQGTAEEALQEIVKVGELGRGFGKFVVQQPSTKMR</sequence>
<dbReference type="PANTHER" id="PTHR45348">
    <property type="entry name" value="HYPOTHETICAL OXIDOREDUCTASE (EUROFUNG)"/>
    <property type="match status" value="1"/>
</dbReference>
<dbReference type="EMBL" id="CAJRGZ010000017">
    <property type="protein sequence ID" value="CAG5155505.1"/>
    <property type="molecule type" value="Genomic_DNA"/>
</dbReference>